<reference evidence="1" key="1">
    <citation type="journal article" date="2015" name="Nature">
        <title>Complex archaea that bridge the gap between prokaryotes and eukaryotes.</title>
        <authorList>
            <person name="Spang A."/>
            <person name="Saw J.H."/>
            <person name="Jorgensen S.L."/>
            <person name="Zaremba-Niedzwiedzka K."/>
            <person name="Martijn J."/>
            <person name="Lind A.E."/>
            <person name="van Eijk R."/>
            <person name="Schleper C."/>
            <person name="Guy L."/>
            <person name="Ettema T.J."/>
        </authorList>
    </citation>
    <scope>NUCLEOTIDE SEQUENCE</scope>
</reference>
<proteinExistence type="predicted"/>
<evidence type="ECO:0000313" key="1">
    <source>
        <dbReference type="EMBL" id="KKL78074.1"/>
    </source>
</evidence>
<gene>
    <name evidence="1" type="ORF">LCGC14_2028410</name>
</gene>
<accession>A0A0F9EVG8</accession>
<name>A0A0F9EVG8_9ZZZZ</name>
<comment type="caution">
    <text evidence="1">The sequence shown here is derived from an EMBL/GenBank/DDBJ whole genome shotgun (WGS) entry which is preliminary data.</text>
</comment>
<dbReference type="AlphaFoldDB" id="A0A0F9EVG8"/>
<protein>
    <submittedName>
        <fullName evidence="1">Uncharacterized protein</fullName>
    </submittedName>
</protein>
<sequence length="42" mass="4788">YFSDNADEAFPRIYAVRILEDPQFTIPAQAANNVVFTLIEEV</sequence>
<organism evidence="1">
    <name type="scientific">marine sediment metagenome</name>
    <dbReference type="NCBI Taxonomy" id="412755"/>
    <lineage>
        <taxon>unclassified sequences</taxon>
        <taxon>metagenomes</taxon>
        <taxon>ecological metagenomes</taxon>
    </lineage>
</organism>
<dbReference type="EMBL" id="LAZR01023567">
    <property type="protein sequence ID" value="KKL78074.1"/>
    <property type="molecule type" value="Genomic_DNA"/>
</dbReference>
<feature type="non-terminal residue" evidence="1">
    <location>
        <position position="1"/>
    </location>
</feature>